<dbReference type="STRING" id="1295533.A0A1E3HE52"/>
<feature type="compositionally biased region" description="Low complexity" evidence="9">
    <location>
        <begin position="213"/>
        <end position="226"/>
    </location>
</feature>
<evidence type="ECO:0000259" key="11">
    <source>
        <dbReference type="PROSITE" id="PS51186"/>
    </source>
</evidence>
<comment type="catalytic activity">
    <reaction evidence="8">
        <text>D-glucosamine 6-phosphate + acetyl-CoA = N-acetyl-D-glucosamine 6-phosphate + CoA + H(+)</text>
        <dbReference type="Rhea" id="RHEA:10292"/>
        <dbReference type="ChEBI" id="CHEBI:15378"/>
        <dbReference type="ChEBI" id="CHEBI:57287"/>
        <dbReference type="ChEBI" id="CHEBI:57288"/>
        <dbReference type="ChEBI" id="CHEBI:57513"/>
        <dbReference type="ChEBI" id="CHEBI:58725"/>
        <dbReference type="EC" id="2.3.1.4"/>
    </reaction>
</comment>
<evidence type="ECO:0000256" key="4">
    <source>
        <dbReference type="ARBA" id="ARBA00022679"/>
    </source>
</evidence>
<dbReference type="Gene3D" id="1.10.555.10">
    <property type="entry name" value="Rho GTPase activation protein"/>
    <property type="match status" value="1"/>
</dbReference>
<evidence type="ECO:0000256" key="9">
    <source>
        <dbReference type="SAM" id="MobiDB-lite"/>
    </source>
</evidence>
<dbReference type="PROSITE" id="PS50238">
    <property type="entry name" value="RHOGAP"/>
    <property type="match status" value="1"/>
</dbReference>
<dbReference type="EMBL" id="AWGJ01000011">
    <property type="protein sequence ID" value="ODN74609.1"/>
    <property type="molecule type" value="Genomic_DNA"/>
</dbReference>
<evidence type="ECO:0000313" key="13">
    <source>
        <dbReference type="Proteomes" id="UP000094065"/>
    </source>
</evidence>
<feature type="region of interest" description="Disordered" evidence="9">
    <location>
        <begin position="319"/>
        <end position="340"/>
    </location>
</feature>
<keyword evidence="5" id="KW-0012">Acyltransferase</keyword>
<accession>A0A1E3HE52</accession>
<dbReference type="FunFam" id="3.40.630.30:FF:000105">
    <property type="entry name" value="Glucosamine 6-phosphate N-acetyltransferase"/>
    <property type="match status" value="1"/>
</dbReference>
<feature type="compositionally biased region" description="Polar residues" evidence="9">
    <location>
        <begin position="1074"/>
        <end position="1086"/>
    </location>
</feature>
<evidence type="ECO:0000256" key="6">
    <source>
        <dbReference type="ARBA" id="ARBA00030011"/>
    </source>
</evidence>
<feature type="region of interest" description="Disordered" evidence="9">
    <location>
        <begin position="1072"/>
        <end position="1147"/>
    </location>
</feature>
<dbReference type="InterPro" id="IPR027267">
    <property type="entry name" value="AH/BAR_dom_sf"/>
</dbReference>
<feature type="region of interest" description="Disordered" evidence="9">
    <location>
        <begin position="195"/>
        <end position="281"/>
    </location>
</feature>
<dbReference type="InterPro" id="IPR016181">
    <property type="entry name" value="Acyl_CoA_acyltransferase"/>
</dbReference>
<protein>
    <recommendedName>
        <fullName evidence="3">glucosamine-phosphate N-acetyltransferase</fullName>
        <ecNumber evidence="3">2.3.1.4</ecNumber>
    </recommendedName>
    <alternativeName>
        <fullName evidence="6">Phosphoglucosamine acetylase</fullName>
    </alternativeName>
    <alternativeName>
        <fullName evidence="7">Phosphoglucosamine transacetylase</fullName>
    </alternativeName>
</protein>
<dbReference type="GO" id="GO:0007165">
    <property type="term" value="P:signal transduction"/>
    <property type="evidence" value="ECO:0007669"/>
    <property type="project" value="InterPro"/>
</dbReference>
<dbReference type="PROSITE" id="PS51186">
    <property type="entry name" value="GNAT"/>
    <property type="match status" value="1"/>
</dbReference>
<dbReference type="PANTHER" id="PTHR13355">
    <property type="entry name" value="GLUCOSAMINE 6-PHOSPHATE N-ACETYLTRANSFERASE"/>
    <property type="match status" value="1"/>
</dbReference>
<dbReference type="Pfam" id="PF00620">
    <property type="entry name" value="RhoGAP"/>
    <property type="match status" value="1"/>
</dbReference>
<dbReference type="OrthoDB" id="79452at2759"/>
<proteinExistence type="inferred from homology"/>
<dbReference type="SUPFAM" id="SSF48350">
    <property type="entry name" value="GTPase activation domain, GAP"/>
    <property type="match status" value="1"/>
</dbReference>
<feature type="region of interest" description="Disordered" evidence="9">
    <location>
        <begin position="1"/>
        <end position="33"/>
    </location>
</feature>
<comment type="similarity">
    <text evidence="2">Belongs to the acetyltransferase family. GNA1 subfamily.</text>
</comment>
<feature type="compositionally biased region" description="Polar residues" evidence="9">
    <location>
        <begin position="1024"/>
        <end position="1033"/>
    </location>
</feature>
<dbReference type="Gene3D" id="1.20.1270.60">
    <property type="entry name" value="Arfaptin homology (AH) domain/BAR domain"/>
    <property type="match status" value="2"/>
</dbReference>
<dbReference type="SUPFAM" id="SSF55729">
    <property type="entry name" value="Acyl-CoA N-acyltransferases (Nat)"/>
    <property type="match status" value="1"/>
</dbReference>
<feature type="compositionally biased region" description="Basic and acidic residues" evidence="9">
    <location>
        <begin position="21"/>
        <end position="30"/>
    </location>
</feature>
<gene>
    <name evidence="12" type="ORF">L202_06965</name>
</gene>
<evidence type="ECO:0000256" key="7">
    <source>
        <dbReference type="ARBA" id="ARBA00030832"/>
    </source>
</evidence>
<dbReference type="SUPFAM" id="SSF103657">
    <property type="entry name" value="BAR/IMD domain-like"/>
    <property type="match status" value="1"/>
</dbReference>
<keyword evidence="4" id="KW-0808">Transferase</keyword>
<dbReference type="AlphaFoldDB" id="A0A1E3HE52"/>
<feature type="domain" description="N-acetyltransferase" evidence="11">
    <location>
        <begin position="786"/>
        <end position="939"/>
    </location>
</feature>
<evidence type="ECO:0000313" key="12">
    <source>
        <dbReference type="EMBL" id="ODN74609.1"/>
    </source>
</evidence>
<dbReference type="Pfam" id="PF00583">
    <property type="entry name" value="Acetyltransf_1"/>
    <property type="match status" value="1"/>
</dbReference>
<evidence type="ECO:0000256" key="5">
    <source>
        <dbReference type="ARBA" id="ARBA00023315"/>
    </source>
</evidence>
<evidence type="ECO:0000256" key="8">
    <source>
        <dbReference type="ARBA" id="ARBA00048964"/>
    </source>
</evidence>
<feature type="compositionally biased region" description="Low complexity" evidence="9">
    <location>
        <begin position="197"/>
        <end position="206"/>
    </location>
</feature>
<dbReference type="InterPro" id="IPR039143">
    <property type="entry name" value="GNPNAT1-like"/>
</dbReference>
<dbReference type="EC" id="2.3.1.4" evidence="3"/>
<evidence type="ECO:0000256" key="1">
    <source>
        <dbReference type="ARBA" id="ARBA00004832"/>
    </source>
</evidence>
<dbReference type="GeneID" id="30158274"/>
<feature type="region of interest" description="Disordered" evidence="9">
    <location>
        <begin position="939"/>
        <end position="1043"/>
    </location>
</feature>
<feature type="region of interest" description="Disordered" evidence="9">
    <location>
        <begin position="688"/>
        <end position="719"/>
    </location>
</feature>
<feature type="compositionally biased region" description="Pro residues" evidence="9">
    <location>
        <begin position="227"/>
        <end position="236"/>
    </location>
</feature>
<feature type="compositionally biased region" description="Low complexity" evidence="9">
    <location>
        <begin position="1034"/>
        <end position="1043"/>
    </location>
</feature>
<dbReference type="Proteomes" id="UP000094065">
    <property type="component" value="Unassembled WGS sequence"/>
</dbReference>
<dbReference type="Gene3D" id="3.40.630.30">
    <property type="match status" value="1"/>
</dbReference>
<keyword evidence="13" id="KW-1185">Reference proteome</keyword>
<dbReference type="GO" id="GO:0004343">
    <property type="term" value="F:glucosamine 6-phosphate N-acetyltransferase activity"/>
    <property type="evidence" value="ECO:0007669"/>
    <property type="project" value="UniProtKB-EC"/>
</dbReference>
<dbReference type="RefSeq" id="XP_018990390.1">
    <property type="nucleotide sequence ID" value="XM_019141583.1"/>
</dbReference>
<dbReference type="PANTHER" id="PTHR13355:SF11">
    <property type="entry name" value="GLUCOSAMINE 6-PHOSPHATE N-ACETYLTRANSFERASE"/>
    <property type="match status" value="1"/>
</dbReference>
<evidence type="ECO:0000259" key="10">
    <source>
        <dbReference type="PROSITE" id="PS50238"/>
    </source>
</evidence>
<dbReference type="InterPro" id="IPR008936">
    <property type="entry name" value="Rho_GTPase_activation_prot"/>
</dbReference>
<comment type="caution">
    <text evidence="12">The sequence shown here is derived from an EMBL/GenBank/DDBJ whole genome shotgun (WGS) entry which is preliminary data.</text>
</comment>
<evidence type="ECO:0000256" key="2">
    <source>
        <dbReference type="ARBA" id="ARBA00006048"/>
    </source>
</evidence>
<reference evidence="12 13" key="1">
    <citation type="submission" date="2016-06" db="EMBL/GenBank/DDBJ databases">
        <title>Evolution of pathogenesis and genome organization in the Tremellales.</title>
        <authorList>
            <person name="Cuomo C."/>
            <person name="Litvintseva A."/>
            <person name="Heitman J."/>
            <person name="Chen Y."/>
            <person name="Sun S."/>
            <person name="Springer D."/>
            <person name="Dromer F."/>
            <person name="Young S."/>
            <person name="Zeng Q."/>
            <person name="Chapman S."/>
            <person name="Gujja S."/>
            <person name="Saif S."/>
            <person name="Birren B."/>
        </authorList>
    </citation>
    <scope>NUCLEOTIDE SEQUENCE [LARGE SCALE GENOMIC DNA]</scope>
    <source>
        <strain evidence="12 13">CBS 6039</strain>
    </source>
</reference>
<organism evidence="12 13">
    <name type="scientific">Cryptococcus amylolentus CBS 6039</name>
    <dbReference type="NCBI Taxonomy" id="1295533"/>
    <lineage>
        <taxon>Eukaryota</taxon>
        <taxon>Fungi</taxon>
        <taxon>Dikarya</taxon>
        <taxon>Basidiomycota</taxon>
        <taxon>Agaricomycotina</taxon>
        <taxon>Tremellomycetes</taxon>
        <taxon>Tremellales</taxon>
        <taxon>Cryptococcaceae</taxon>
        <taxon>Cryptococcus</taxon>
    </lineage>
</organism>
<name>A0A1E3HE52_9TREE</name>
<comment type="pathway">
    <text evidence="1">Nucleotide-sugar biosynthesis; UDP-N-acetyl-alpha-D-glucosamine biosynthesis; N-acetyl-alpha-D-glucosamine 1-phosphate from alpha-D-glucosamine 6-phosphate (route I): step 1/2.</text>
</comment>
<dbReference type="SMART" id="SM00324">
    <property type="entry name" value="RhoGAP"/>
    <property type="match status" value="1"/>
</dbReference>
<dbReference type="InterPro" id="IPR000198">
    <property type="entry name" value="RhoGAP_dom"/>
</dbReference>
<dbReference type="InterPro" id="IPR000182">
    <property type="entry name" value="GNAT_dom"/>
</dbReference>
<evidence type="ECO:0000256" key="3">
    <source>
        <dbReference type="ARBA" id="ARBA00012703"/>
    </source>
</evidence>
<sequence length="1147" mass="124312">MAYAYPAHHPMAGDSSTSLDISRHSREPSRKNSGALTDVITEFSHKVAEDDIYIRFLEERVRVEREYIDGLRKLYDRTRSIDSLHDDAPPPQKWEKPTSRIAWAEVRDYTLREIDSRDAMRNALEEHVVKELVRLKDQQSKIKNSLKENIKLAESAYEEHAKHHLPKVKKSYVQKCQILEDHRRQENAIAMQARLLSTPSPTSPTTANLQEHPYAAPAGPSYTTPPSATPPLPPVSNPALISVNETGRPGHTPSSSVSSPGKEKERVGNRLRAGSGSGLENKSRDVFNDIAASGKKGFSAFIQRLGGDKERGDDVSLAGGLEGEGLQRRGTTGSSNSKAQMAMRGAKVKRDADEADKAYRTAIFHLESLRLRREKMRISAVTHLEEFNDELSKTLKTALQLYMDIMHSTAVTSAQATEVAQRAVNAIDADHDMRIFRTKLHASMQDMSRAPVPYENFYVGPCRSLIFGVSLSDYDFARADGNDHGSPPTIVEKCLAAIDARGLDLEGIYRVNGRHAAVQKMIQGIEKDEALFEFDEKDDVFSIASILKQYLRELPEPVFNLPHAERVRYSKSRESHISSSFNALRGRLRRLPPIHQTTFQAIIEHLGRINANSATNKMSAKNLAVVFNSVIFGQDLVPTDGNVLAMHHEQDTVLEDLITYSELLFGPDSPLQAPRVLPPDSGLSHSGVLTQDVGIDGPRPGTSRTKIRIAPDDGIPPEVSTRPVAERLNSGGHSSVTVTGQPEITPVAEFGPGAARGVFTRDEDLTLQFDASLIPASMKEGLPENIHVRPLASTDLLRHHFQLLNDLRPSPALAPSVYNAIFTHFQTAPGMYYVVVMVDKTTDELVASGTLIVERKHINGGGASGHLEDIVISGKMQGRKLGVRLVVGLRELAVLLGCYKVILDCQDAKIPFYEKCGFYRRSAGMAYYVSSGEVSHQGSPGALGVPAASAKRGSGDTLAPPLASTGAITPLSDLTDTDATPRLDQYSHSNDAFLGEPASRDRAVSDASSEGGVLLPVPPEVTASDGSTPGTPRTFTSASSGTGTGVTYSFPTSDSSALPAWAAEGLGSKALRRTSATSSLTGSPESLGQRGGSNGGRKRMGSGLSGQGKGESEEGEELDYAARREAAGTPLPPGAAPPNLETEPERI</sequence>
<feature type="domain" description="Rho-GAP" evidence="10">
    <location>
        <begin position="469"/>
        <end position="665"/>
    </location>
</feature>